<reference evidence="2" key="1">
    <citation type="submission" date="2023-03" db="EMBL/GenBank/DDBJ databases">
        <title>Massive genome expansion in bonnet fungi (Mycena s.s.) driven by repeated elements and novel gene families across ecological guilds.</title>
        <authorList>
            <consortium name="Lawrence Berkeley National Laboratory"/>
            <person name="Harder C.B."/>
            <person name="Miyauchi S."/>
            <person name="Viragh M."/>
            <person name="Kuo A."/>
            <person name="Thoen E."/>
            <person name="Andreopoulos B."/>
            <person name="Lu D."/>
            <person name="Skrede I."/>
            <person name="Drula E."/>
            <person name="Henrissat B."/>
            <person name="Morin E."/>
            <person name="Kohler A."/>
            <person name="Barry K."/>
            <person name="LaButti K."/>
            <person name="Morin E."/>
            <person name="Salamov A."/>
            <person name="Lipzen A."/>
            <person name="Mereny Z."/>
            <person name="Hegedus B."/>
            <person name="Baldrian P."/>
            <person name="Stursova M."/>
            <person name="Weitz H."/>
            <person name="Taylor A."/>
            <person name="Grigoriev I.V."/>
            <person name="Nagy L.G."/>
            <person name="Martin F."/>
            <person name="Kauserud H."/>
        </authorList>
    </citation>
    <scope>NUCLEOTIDE SEQUENCE</scope>
    <source>
        <strain evidence="2">CBHHK182m</strain>
    </source>
</reference>
<dbReference type="Proteomes" id="UP001215598">
    <property type="component" value="Unassembled WGS sequence"/>
</dbReference>
<sequence>MKVVNKSNWWKAMRSRWFQVRAWDFRPTIFSDSIQSRDQSPAALGTNRSLVLESATIAYLQISFHYPWVIGALSDVSFIENDGSERVCREEGLTLHERECTNLTRKREYCVEDEDEVVGDFIATAIGGYLPSSAGPEAFRRSAVARDVLQDHSATIPRTRPNGLVSRRNAHGGRVDAGGTEDLVGGRELAQAAARSEVEFGDEKIKPLKFLWCKRRLGRKEETSHPEDEARGNGDALARLGSVASVNCP</sequence>
<proteinExistence type="predicted"/>
<dbReference type="EMBL" id="JARKIB010000033">
    <property type="protein sequence ID" value="KAJ7762093.1"/>
    <property type="molecule type" value="Genomic_DNA"/>
</dbReference>
<dbReference type="AlphaFoldDB" id="A0AAD7JF33"/>
<gene>
    <name evidence="2" type="ORF">B0H16DRAFT_1455716</name>
</gene>
<feature type="region of interest" description="Disordered" evidence="1">
    <location>
        <begin position="219"/>
        <end position="249"/>
    </location>
</feature>
<name>A0AAD7JF33_9AGAR</name>
<evidence type="ECO:0000313" key="2">
    <source>
        <dbReference type="EMBL" id="KAJ7762093.1"/>
    </source>
</evidence>
<protein>
    <submittedName>
        <fullName evidence="2">Uncharacterized protein</fullName>
    </submittedName>
</protein>
<comment type="caution">
    <text evidence="2">The sequence shown here is derived from an EMBL/GenBank/DDBJ whole genome shotgun (WGS) entry which is preliminary data.</text>
</comment>
<evidence type="ECO:0000313" key="3">
    <source>
        <dbReference type="Proteomes" id="UP001215598"/>
    </source>
</evidence>
<keyword evidence="3" id="KW-1185">Reference proteome</keyword>
<organism evidence="2 3">
    <name type="scientific">Mycena metata</name>
    <dbReference type="NCBI Taxonomy" id="1033252"/>
    <lineage>
        <taxon>Eukaryota</taxon>
        <taxon>Fungi</taxon>
        <taxon>Dikarya</taxon>
        <taxon>Basidiomycota</taxon>
        <taxon>Agaricomycotina</taxon>
        <taxon>Agaricomycetes</taxon>
        <taxon>Agaricomycetidae</taxon>
        <taxon>Agaricales</taxon>
        <taxon>Marasmiineae</taxon>
        <taxon>Mycenaceae</taxon>
        <taxon>Mycena</taxon>
    </lineage>
</organism>
<accession>A0AAD7JF33</accession>
<feature type="compositionally biased region" description="Basic and acidic residues" evidence="1">
    <location>
        <begin position="219"/>
        <end position="232"/>
    </location>
</feature>
<evidence type="ECO:0000256" key="1">
    <source>
        <dbReference type="SAM" id="MobiDB-lite"/>
    </source>
</evidence>